<dbReference type="GO" id="GO:0005829">
    <property type="term" value="C:cytosol"/>
    <property type="evidence" value="ECO:0007669"/>
    <property type="project" value="TreeGrafter"/>
</dbReference>
<name>A0A8H4UGC6_9HYPO</name>
<keyword evidence="1" id="KW-0175">Coiled coil</keyword>
<accession>A0A8H4UGC6</accession>
<evidence type="ECO:0008006" key="5">
    <source>
        <dbReference type="Google" id="ProtNLM"/>
    </source>
</evidence>
<dbReference type="EMBL" id="JABEYC010000575">
    <property type="protein sequence ID" value="KAF4976047.1"/>
    <property type="molecule type" value="Genomic_DNA"/>
</dbReference>
<feature type="coiled-coil region" evidence="1">
    <location>
        <begin position="573"/>
        <end position="600"/>
    </location>
</feature>
<dbReference type="Proteomes" id="UP000635477">
    <property type="component" value="Unassembled WGS sequence"/>
</dbReference>
<proteinExistence type="predicted"/>
<feature type="region of interest" description="Disordered" evidence="2">
    <location>
        <begin position="731"/>
        <end position="897"/>
    </location>
</feature>
<protein>
    <recommendedName>
        <fullName evidence="5">Ubiquitin interaction domain-containing protein</fullName>
    </recommendedName>
</protein>
<reference evidence="3" key="1">
    <citation type="journal article" date="2020" name="BMC Genomics">
        <title>Correction to: Identification and distribution of gene clusters required for synthesis of sphingolipid metabolism inhibitors in diverse species of the filamentous fungus Fusarium.</title>
        <authorList>
            <person name="Kim H.S."/>
            <person name="Lohmar J.M."/>
            <person name="Busman M."/>
            <person name="Brown D.W."/>
            <person name="Naumann T.A."/>
            <person name="Divon H.H."/>
            <person name="Lysoe E."/>
            <person name="Uhlig S."/>
            <person name="Proctor R.H."/>
        </authorList>
    </citation>
    <scope>NUCLEOTIDE SEQUENCE</scope>
    <source>
        <strain evidence="3">NRRL 22465</strain>
    </source>
</reference>
<keyword evidence="4" id="KW-1185">Reference proteome</keyword>
<feature type="compositionally biased region" description="Polar residues" evidence="2">
    <location>
        <begin position="830"/>
        <end position="841"/>
    </location>
</feature>
<dbReference type="PANTHER" id="PTHR39597">
    <property type="entry name" value="UBA DOMAIN-CONTAINING PROTEIN RUP1"/>
    <property type="match status" value="1"/>
</dbReference>
<dbReference type="InterPro" id="IPR055335">
    <property type="entry name" value="Ucp6/RUP1"/>
</dbReference>
<evidence type="ECO:0000256" key="1">
    <source>
        <dbReference type="SAM" id="Coils"/>
    </source>
</evidence>
<dbReference type="OrthoDB" id="4489171at2759"/>
<evidence type="ECO:0000313" key="4">
    <source>
        <dbReference type="Proteomes" id="UP000635477"/>
    </source>
</evidence>
<sequence length="897" mass="100822">MDSAGPSEEKIDNVIEFASLNPYDDRFMVAQALKNNNYNVESVVIQFFDNPETFRQKYRTAWDDSMFTADRDGTDNHAGISFHIESSDNDVIQGITPPGDSYPSAAPSRPPSRSNNRSPLGRIADWSAANASGTVLSQSVNNPLTRSAVAPNSHAQEEDEMQRALRESAQEAGITLPTESTATEPSTSATYFGPANRNEYDQNSWAMVPAGPSKESSINEPAPAQRKRAPGAPALLVLSNVNAGDHKLGGILTVLHEIPIARNVLLGLGKPASSYGHCSGWWRGQEILSPELLSKMASDLSWENRKHDSTAFDEEVHRLMAFLDSTERGYGSVSVLTDLLVQAAGVGVEKQFYVLLSERHHDQIEPLMQIASLAKFHGDGVEDEDAKFGMLEIEHLRNEYSFIKTLYESLDHVMWSDTLGWDRIHEGSKMAFFKEMGEVLVLNIGGDGPENSIEIPEELYPEKYLTSRKEEARRIQYGWCETKQEMERILGEQNSIYRLWEDWDNGKFDDKRELIKKASEQWREYGDYLESLARFQAMEKSGFDTDKYPDYRAAPSDMDGETQEQHDKVAQVIRFSEQLLTDIEAKMKDLDAELVQIRAKQRALGRLLTVPDKPGRPRPMTCKKYLLRGVIASPNIVYVCQRREADLVELDGEDSKPADQWWRLAYEPNEEPAVKAEAIGIERVFHDMWLDTKTPTLVYATEEALKTPMEPLSSQLERFVKAENKTFRQELNQENSQGNETKRATFVDPISPSKRKHRSDSAGSMDSNRASIGSDDRSGFDNPFADQDDRIGTEMTDSAANPPEYVHSFDGFEEKSPVLPARPSEWEPMTESTSATMTPSTVGADHIKTSPVKDEPRSPEMQERARPPPFVALSRDPSATKKEPVDLMDMELPDHHE</sequence>
<feature type="region of interest" description="Disordered" evidence="2">
    <location>
        <begin position="86"/>
        <end position="120"/>
    </location>
</feature>
<dbReference type="PANTHER" id="PTHR39597:SF1">
    <property type="entry name" value="UBA DOMAIN-CONTAINING PROTEIN RUP1"/>
    <property type="match status" value="1"/>
</dbReference>
<comment type="caution">
    <text evidence="3">The sequence shown here is derived from an EMBL/GenBank/DDBJ whole genome shotgun (WGS) entry which is preliminary data.</text>
</comment>
<evidence type="ECO:0000313" key="3">
    <source>
        <dbReference type="EMBL" id="KAF4976047.1"/>
    </source>
</evidence>
<feature type="compositionally biased region" description="Low complexity" evidence="2">
    <location>
        <begin position="177"/>
        <end position="190"/>
    </location>
</feature>
<feature type="region of interest" description="Disordered" evidence="2">
    <location>
        <begin position="137"/>
        <end position="227"/>
    </location>
</feature>
<dbReference type="AlphaFoldDB" id="A0A8H4UGC6"/>
<feature type="compositionally biased region" description="Polar residues" evidence="2">
    <location>
        <begin position="761"/>
        <end position="771"/>
    </location>
</feature>
<dbReference type="GO" id="GO:0016579">
    <property type="term" value="P:protein deubiquitination"/>
    <property type="evidence" value="ECO:0007669"/>
    <property type="project" value="TreeGrafter"/>
</dbReference>
<organism evidence="3 4">
    <name type="scientific">Fusarium zealandicum</name>
    <dbReference type="NCBI Taxonomy" id="1053134"/>
    <lineage>
        <taxon>Eukaryota</taxon>
        <taxon>Fungi</taxon>
        <taxon>Dikarya</taxon>
        <taxon>Ascomycota</taxon>
        <taxon>Pezizomycotina</taxon>
        <taxon>Sordariomycetes</taxon>
        <taxon>Hypocreomycetidae</taxon>
        <taxon>Hypocreales</taxon>
        <taxon>Nectriaceae</taxon>
        <taxon>Fusarium</taxon>
        <taxon>Fusarium staphyleae species complex</taxon>
    </lineage>
</organism>
<feature type="compositionally biased region" description="Basic and acidic residues" evidence="2">
    <location>
        <begin position="845"/>
        <end position="866"/>
    </location>
</feature>
<reference evidence="3" key="2">
    <citation type="submission" date="2020-05" db="EMBL/GenBank/DDBJ databases">
        <authorList>
            <person name="Kim H.-S."/>
            <person name="Proctor R.H."/>
            <person name="Brown D.W."/>
        </authorList>
    </citation>
    <scope>NUCLEOTIDE SEQUENCE</scope>
    <source>
        <strain evidence="3">NRRL 22465</strain>
    </source>
</reference>
<feature type="compositionally biased region" description="Low complexity" evidence="2">
    <location>
        <begin position="103"/>
        <end position="119"/>
    </location>
</feature>
<dbReference type="GO" id="GO:0005634">
    <property type="term" value="C:nucleus"/>
    <property type="evidence" value="ECO:0007669"/>
    <property type="project" value="TreeGrafter"/>
</dbReference>
<evidence type="ECO:0000256" key="2">
    <source>
        <dbReference type="SAM" id="MobiDB-lite"/>
    </source>
</evidence>
<gene>
    <name evidence="3" type="ORF">FZEAL_7225</name>
</gene>